<sequence length="844" mass="94329">MSKSKNTKKLSKLRRSDPFFERESQKYDFPLPSREFIIQVLAEQGVPLPFAELAQAMDIQPVELEFFERRMFAMERDGQVMRNRRGAYLLPAKADLIKGRVQGHPDGYGFVVTDDEGQDIFLGPNEMREVLHGDRVMVRIAGMDRRGRPEGKVVEVLERANTRIVGRVLVENGVTLVVPENRRISQEILLAPAPRSKFKPVPGQVVVVELVDQPTRYAQPVGKIVELLGNYADPGMEIEIALRKHDLPFEFSREAREQTRRLPDAVRKMDWKGREDLTALPLVTIDGETARDFDDAVFCERQGRGFRLVVAIADVSHYVKVGSALDGDAYDRGNSVYFPRRVIPMLPEKLSNGLCSLNPQVERLCMVCDMAISQTGVIKQYRFYPAVMFSKARLTYNQVAAALYDNDPAALELVGGLLPHLQNLDKLFRVLLKARAKRGAIDFETQETRMIFDDNGKIAQIVPESRNDAHRLIEECMLAANVCASEFLQAQEHPALYRVHEGPTPEKLAKLRDFLGEFGLQLGGGEEPRAGDYAKLLASIKERPDLQLLQTVMLRSLRQAVYSPDNVGHFGLAYEAYTHFTSPIRRYPDLLVHRAIKAALLGERYVPAQDNGDWDAIGMHCSMTERRADEADRDVENWLKCYYMQDRIGEEFEGSVSAVVPFGLFVALDDVFVEGLVHISDLGSDYFHFDDAQHALVGERSGERYRLSDRVRIQLVRVNMEASKIDFRLVKGPERATARTGKTARDRDRGQEVSAPPVAVVAEAEPTPKSRRRPVKAAAPVEAAVESAPRPASRARKAAADTAPAAKAAKPKTPPAKTGKSKPAKAKPAKAAKARTTKKAKSSV</sequence>
<feature type="compositionally biased region" description="Low complexity" evidence="9">
    <location>
        <begin position="776"/>
        <end position="792"/>
    </location>
</feature>
<dbReference type="GO" id="GO:0005829">
    <property type="term" value="C:cytosol"/>
    <property type="evidence" value="ECO:0007669"/>
    <property type="project" value="TreeGrafter"/>
</dbReference>
<dbReference type="InterPro" id="IPR013223">
    <property type="entry name" value="RNase_B_OB_dom"/>
</dbReference>
<proteinExistence type="inferred from homology"/>
<feature type="compositionally biased region" description="Low complexity" evidence="9">
    <location>
        <begin position="752"/>
        <end position="767"/>
    </location>
</feature>
<evidence type="ECO:0000256" key="1">
    <source>
        <dbReference type="ARBA" id="ARBA00001849"/>
    </source>
</evidence>
<dbReference type="GO" id="GO:0003723">
    <property type="term" value="F:RNA binding"/>
    <property type="evidence" value="ECO:0007669"/>
    <property type="project" value="UniProtKB-UniRule"/>
</dbReference>
<dbReference type="Pfam" id="PF00575">
    <property type="entry name" value="S1"/>
    <property type="match status" value="1"/>
</dbReference>
<comment type="function">
    <text evidence="8">3'-5' exoribonuclease that releases 5'-nucleoside monophosphates and is involved in maturation of structured RNAs.</text>
</comment>
<dbReference type="InterPro" id="IPR040476">
    <property type="entry name" value="CSD2"/>
</dbReference>
<dbReference type="SUPFAM" id="SSF50249">
    <property type="entry name" value="Nucleic acid-binding proteins"/>
    <property type="match status" value="4"/>
</dbReference>
<dbReference type="GO" id="GO:0006402">
    <property type="term" value="P:mRNA catabolic process"/>
    <property type="evidence" value="ECO:0007669"/>
    <property type="project" value="TreeGrafter"/>
</dbReference>
<keyword evidence="4 8" id="KW-0540">Nuclease</keyword>
<feature type="compositionally biased region" description="Basic and acidic residues" evidence="9">
    <location>
        <begin position="735"/>
        <end position="751"/>
    </location>
</feature>
<dbReference type="PROSITE" id="PS50126">
    <property type="entry name" value="S1"/>
    <property type="match status" value="1"/>
</dbReference>
<feature type="region of interest" description="Disordered" evidence="9">
    <location>
        <begin position="735"/>
        <end position="844"/>
    </location>
</feature>
<dbReference type="NCBIfam" id="TIGR00358">
    <property type="entry name" value="3_prime_RNase"/>
    <property type="match status" value="1"/>
</dbReference>
<gene>
    <name evidence="8 11" type="primary">rnr</name>
    <name evidence="11" type="ORF">HHL15_00300</name>
</gene>
<dbReference type="Proteomes" id="UP000580043">
    <property type="component" value="Unassembled WGS sequence"/>
</dbReference>
<dbReference type="InterPro" id="IPR050180">
    <property type="entry name" value="RNR_Ribonuclease"/>
</dbReference>
<evidence type="ECO:0000256" key="2">
    <source>
        <dbReference type="ARBA" id="ARBA00004496"/>
    </source>
</evidence>
<dbReference type="Gene3D" id="2.40.50.140">
    <property type="entry name" value="Nucleic acid-binding proteins"/>
    <property type="match status" value="2"/>
</dbReference>
<dbReference type="CDD" id="cd04471">
    <property type="entry name" value="S1_RNase_R"/>
    <property type="match status" value="1"/>
</dbReference>
<evidence type="ECO:0000256" key="5">
    <source>
        <dbReference type="ARBA" id="ARBA00022801"/>
    </source>
</evidence>
<evidence type="ECO:0000313" key="12">
    <source>
        <dbReference type="Proteomes" id="UP000580043"/>
    </source>
</evidence>
<comment type="catalytic activity">
    <reaction evidence="1 8">
        <text>Exonucleolytic cleavage in the 3'- to 5'-direction to yield nucleoside 5'-phosphates.</text>
        <dbReference type="EC" id="3.1.13.1"/>
    </reaction>
</comment>
<dbReference type="PANTHER" id="PTHR23355">
    <property type="entry name" value="RIBONUCLEASE"/>
    <property type="match status" value="1"/>
</dbReference>
<dbReference type="InterPro" id="IPR012340">
    <property type="entry name" value="NA-bd_OB-fold"/>
</dbReference>
<dbReference type="GO" id="GO:0008859">
    <property type="term" value="F:exoribonuclease II activity"/>
    <property type="evidence" value="ECO:0007669"/>
    <property type="project" value="UniProtKB-UniRule"/>
</dbReference>
<evidence type="ECO:0000259" key="10">
    <source>
        <dbReference type="PROSITE" id="PS50126"/>
    </source>
</evidence>
<evidence type="ECO:0000313" key="11">
    <source>
        <dbReference type="EMBL" id="NML24172.1"/>
    </source>
</evidence>
<dbReference type="InterPro" id="IPR004476">
    <property type="entry name" value="RNase_II/RNase_R"/>
</dbReference>
<dbReference type="AlphaFoldDB" id="A0A848FYR8"/>
<evidence type="ECO:0000256" key="3">
    <source>
        <dbReference type="ARBA" id="ARBA00022490"/>
    </source>
</evidence>
<dbReference type="EMBL" id="JABBGA010000001">
    <property type="protein sequence ID" value="NML24172.1"/>
    <property type="molecule type" value="Genomic_DNA"/>
</dbReference>
<keyword evidence="3 8" id="KW-0963">Cytoplasm</keyword>
<dbReference type="InterPro" id="IPR011805">
    <property type="entry name" value="RNase_R"/>
</dbReference>
<dbReference type="HAMAP" id="MF_01895">
    <property type="entry name" value="RNase_R"/>
    <property type="match status" value="1"/>
</dbReference>
<dbReference type="Pfam" id="PF08206">
    <property type="entry name" value="OB_RNB"/>
    <property type="match status" value="1"/>
</dbReference>
<keyword evidence="5 8" id="KW-0378">Hydrolase</keyword>
<reference evidence="11 12" key="1">
    <citation type="submission" date="2020-04" db="EMBL/GenBank/DDBJ databases">
        <title>Zoogloea sp. G-4-1-14 isolated from soil.</title>
        <authorList>
            <person name="Dahal R.H."/>
        </authorList>
    </citation>
    <scope>NUCLEOTIDE SEQUENCE [LARGE SCALE GENOMIC DNA]</scope>
    <source>
        <strain evidence="11 12">G-4-1-14</strain>
    </source>
</reference>
<evidence type="ECO:0000256" key="9">
    <source>
        <dbReference type="SAM" id="MobiDB-lite"/>
    </source>
</evidence>
<evidence type="ECO:0000256" key="4">
    <source>
        <dbReference type="ARBA" id="ARBA00022722"/>
    </source>
</evidence>
<dbReference type="InterPro" id="IPR001900">
    <property type="entry name" value="RNase_II/R"/>
</dbReference>
<dbReference type="Pfam" id="PF17876">
    <property type="entry name" value="CSD2"/>
    <property type="match status" value="1"/>
</dbReference>
<evidence type="ECO:0000256" key="7">
    <source>
        <dbReference type="ARBA" id="ARBA00022884"/>
    </source>
</evidence>
<feature type="compositionally biased region" description="Basic residues" evidence="9">
    <location>
        <begin position="819"/>
        <end position="844"/>
    </location>
</feature>
<dbReference type="InterPro" id="IPR003029">
    <property type="entry name" value="S1_domain"/>
</dbReference>
<organism evidence="11 12">
    <name type="scientific">Zoogloea dura</name>
    <dbReference type="NCBI Taxonomy" id="2728840"/>
    <lineage>
        <taxon>Bacteria</taxon>
        <taxon>Pseudomonadati</taxon>
        <taxon>Pseudomonadota</taxon>
        <taxon>Betaproteobacteria</taxon>
        <taxon>Rhodocyclales</taxon>
        <taxon>Zoogloeaceae</taxon>
        <taxon>Zoogloea</taxon>
    </lineage>
</organism>
<keyword evidence="12" id="KW-1185">Reference proteome</keyword>
<evidence type="ECO:0000256" key="6">
    <source>
        <dbReference type="ARBA" id="ARBA00022839"/>
    </source>
</evidence>
<dbReference type="EC" id="3.1.13.1" evidence="8"/>
<comment type="caution">
    <text evidence="11">The sequence shown here is derived from an EMBL/GenBank/DDBJ whole genome shotgun (WGS) entry which is preliminary data.</text>
</comment>
<comment type="subcellular location">
    <subcellularLocation>
        <location evidence="2 8">Cytoplasm</location>
    </subcellularLocation>
</comment>
<comment type="similarity">
    <text evidence="8">Belongs to the RNR ribonuclease family. RNase R subfamily.</text>
</comment>
<dbReference type="InterPro" id="IPR011129">
    <property type="entry name" value="CSD"/>
</dbReference>
<dbReference type="Pfam" id="PF00773">
    <property type="entry name" value="RNB"/>
    <property type="match status" value="1"/>
</dbReference>
<dbReference type="InterPro" id="IPR022966">
    <property type="entry name" value="RNase_II/R_CS"/>
</dbReference>
<dbReference type="SMART" id="SM00955">
    <property type="entry name" value="RNB"/>
    <property type="match status" value="1"/>
</dbReference>
<name>A0A848FYR8_9RHOO</name>
<dbReference type="PANTHER" id="PTHR23355:SF9">
    <property type="entry name" value="DIS3-LIKE EXONUCLEASE 2"/>
    <property type="match status" value="1"/>
</dbReference>
<dbReference type="NCBIfam" id="TIGR02063">
    <property type="entry name" value="RNase_R"/>
    <property type="match status" value="1"/>
</dbReference>
<feature type="domain" description="S1 motif" evidence="10">
    <location>
        <begin position="649"/>
        <end position="730"/>
    </location>
</feature>
<dbReference type="FunFam" id="2.40.50.140:FF:000213">
    <property type="entry name" value="Ribonuclease R"/>
    <property type="match status" value="1"/>
</dbReference>
<dbReference type="PROSITE" id="PS01175">
    <property type="entry name" value="RIBONUCLEASE_II"/>
    <property type="match status" value="1"/>
</dbReference>
<keyword evidence="6 8" id="KW-0269">Exonuclease</keyword>
<dbReference type="SMART" id="SM00357">
    <property type="entry name" value="CSP"/>
    <property type="match status" value="1"/>
</dbReference>
<protein>
    <recommendedName>
        <fullName evidence="8">Ribonuclease R</fullName>
        <shortName evidence="8">RNase R</shortName>
        <ecNumber evidence="8">3.1.13.1</ecNumber>
    </recommendedName>
</protein>
<accession>A0A848FYR8</accession>
<dbReference type="SMART" id="SM00316">
    <property type="entry name" value="S1"/>
    <property type="match status" value="2"/>
</dbReference>
<evidence type="ECO:0000256" key="8">
    <source>
        <dbReference type="HAMAP-Rule" id="MF_01895"/>
    </source>
</evidence>
<keyword evidence="7 8" id="KW-0694">RNA-binding</keyword>